<accession>R8BG80</accession>
<keyword evidence="1" id="KW-0472">Membrane</keyword>
<dbReference type="eggNOG" id="KOG0800">
    <property type="taxonomic scope" value="Eukaryota"/>
</dbReference>
<sequence>MVDHDLLFSNPLWGGASTIPSTIIKNITALSGQIAYSAHITENMTILSHKYAQTDNGIIQGLLYVPDLETNDPCNALSKAYIPSKVTRRADLPPTNYNLIAIAPWINPNCTQSYLASARVDPLRGFILYHPDNNTDKPPGANSEEWDLGDGGSWKVTNRYPIYAVSGVVGAEMMQQLHEYSGNVSQVPFGSNITALYDPDPMDYVRIWTEIRVSTPDGLPTMWIFILAVIGVLIFVVAGTSMLMHYITNGMVRRERAMRKLRDRIVVEDSDGESTHGRIHTWSTTVKKKIFRPSTRSLPIAAQERELRSRQSRPLSVTDETRLRMRALAGGGESDDGRSSSNGRPRWKRIAISVFPGFR</sequence>
<evidence type="ECO:0000313" key="3">
    <source>
        <dbReference type="Proteomes" id="UP000014074"/>
    </source>
</evidence>
<keyword evidence="1" id="KW-0812">Transmembrane</keyword>
<dbReference type="HOGENOM" id="CLU_027981_1_2_1"/>
<reference evidence="3" key="1">
    <citation type="journal article" date="2013" name="Genome Announc.">
        <title>Draft genome sequence of the ascomycete Phaeoacremonium aleophilum strain UCR-PA7, a causal agent of the esca disease complex in grapevines.</title>
        <authorList>
            <person name="Blanco-Ulate B."/>
            <person name="Rolshausen P."/>
            <person name="Cantu D."/>
        </authorList>
    </citation>
    <scope>NUCLEOTIDE SEQUENCE [LARGE SCALE GENOMIC DNA]</scope>
    <source>
        <strain evidence="3">UCR-PA7</strain>
    </source>
</reference>
<evidence type="ECO:0000256" key="1">
    <source>
        <dbReference type="SAM" id="Phobius"/>
    </source>
</evidence>
<dbReference type="EMBL" id="KB933222">
    <property type="protein sequence ID" value="EON98304.1"/>
    <property type="molecule type" value="Genomic_DNA"/>
</dbReference>
<dbReference type="RefSeq" id="XP_007916893.1">
    <property type="nucleotide sequence ID" value="XM_007918702.1"/>
</dbReference>
<dbReference type="Proteomes" id="UP000014074">
    <property type="component" value="Unassembled WGS sequence"/>
</dbReference>
<keyword evidence="1" id="KW-1133">Transmembrane helix</keyword>
<gene>
    <name evidence="2" type="ORF">UCRPA7_6162</name>
</gene>
<keyword evidence="3" id="KW-1185">Reference proteome</keyword>
<name>R8BG80_PHAM7</name>
<dbReference type="AlphaFoldDB" id="R8BG80"/>
<protein>
    <submittedName>
        <fullName evidence="2">Putative ring finger domain-containing protein</fullName>
    </submittedName>
</protein>
<dbReference type="OrthoDB" id="21204at2759"/>
<evidence type="ECO:0000313" key="2">
    <source>
        <dbReference type="EMBL" id="EON98304.1"/>
    </source>
</evidence>
<proteinExistence type="predicted"/>
<dbReference type="KEGG" id="tmn:UCRPA7_6162"/>
<organism evidence="2 3">
    <name type="scientific">Phaeoacremonium minimum (strain UCR-PA7)</name>
    <name type="common">Esca disease fungus</name>
    <name type="synonym">Togninia minima</name>
    <dbReference type="NCBI Taxonomy" id="1286976"/>
    <lineage>
        <taxon>Eukaryota</taxon>
        <taxon>Fungi</taxon>
        <taxon>Dikarya</taxon>
        <taxon>Ascomycota</taxon>
        <taxon>Pezizomycotina</taxon>
        <taxon>Sordariomycetes</taxon>
        <taxon>Sordariomycetidae</taxon>
        <taxon>Togniniales</taxon>
        <taxon>Togniniaceae</taxon>
        <taxon>Phaeoacremonium</taxon>
    </lineage>
</organism>
<dbReference type="GeneID" id="19326790"/>
<feature type="transmembrane region" description="Helical" evidence="1">
    <location>
        <begin position="222"/>
        <end position="247"/>
    </location>
</feature>